<dbReference type="AlphaFoldDB" id="A0AAD9JVF2"/>
<dbReference type="SUPFAM" id="SSF82895">
    <property type="entry name" value="TSP-1 type 1 repeat"/>
    <property type="match status" value="3"/>
</dbReference>
<evidence type="ECO:0000313" key="7">
    <source>
        <dbReference type="Proteomes" id="UP001208570"/>
    </source>
</evidence>
<keyword evidence="2" id="KW-0677">Repeat</keyword>
<dbReference type="SMART" id="SM00209">
    <property type="entry name" value="TSP1"/>
    <property type="match status" value="3"/>
</dbReference>
<comment type="caution">
    <text evidence="6">The sequence shown here is derived from an EMBL/GenBank/DDBJ whole genome shotgun (WGS) entry which is preliminary data.</text>
</comment>
<dbReference type="Pfam" id="PF00090">
    <property type="entry name" value="TSP_1"/>
    <property type="match status" value="2"/>
</dbReference>
<feature type="domain" description="Spondin-like TSP1" evidence="5">
    <location>
        <begin position="136"/>
        <end position="189"/>
    </location>
</feature>
<gene>
    <name evidence="6" type="ORF">LSH36_143g05062</name>
</gene>
<keyword evidence="4" id="KW-0325">Glycoprotein</keyword>
<proteinExistence type="predicted"/>
<reference evidence="6" key="1">
    <citation type="journal article" date="2023" name="Mol. Biol. Evol.">
        <title>Third-Generation Sequencing Reveals the Adaptive Role of the Epigenome in Three Deep-Sea Polychaetes.</title>
        <authorList>
            <person name="Perez M."/>
            <person name="Aroh O."/>
            <person name="Sun Y."/>
            <person name="Lan Y."/>
            <person name="Juniper S.K."/>
            <person name="Young C.R."/>
            <person name="Angers B."/>
            <person name="Qian P.Y."/>
        </authorList>
    </citation>
    <scope>NUCLEOTIDE SEQUENCE</scope>
    <source>
        <strain evidence="6">P08H-3</strain>
    </source>
</reference>
<dbReference type="InterPro" id="IPR052065">
    <property type="entry name" value="Compl_asym_regulator"/>
</dbReference>
<dbReference type="InterPro" id="IPR036383">
    <property type="entry name" value="TSP1_rpt_sf"/>
</dbReference>
<dbReference type="PRINTS" id="PR01705">
    <property type="entry name" value="TSP1REPEAT"/>
</dbReference>
<dbReference type="PANTHER" id="PTHR22906:SF21">
    <property type="entry name" value="SEMA DOMAIN-CONTAINING PROTEIN"/>
    <property type="match status" value="1"/>
</dbReference>
<evidence type="ECO:0000256" key="2">
    <source>
        <dbReference type="ARBA" id="ARBA00022737"/>
    </source>
</evidence>
<evidence type="ECO:0000256" key="4">
    <source>
        <dbReference type="ARBA" id="ARBA00023180"/>
    </source>
</evidence>
<dbReference type="PANTHER" id="PTHR22906">
    <property type="entry name" value="PROPERDIN"/>
    <property type="match status" value="1"/>
</dbReference>
<protein>
    <recommendedName>
        <fullName evidence="5">Spondin-like TSP1 domain-containing protein</fullName>
    </recommendedName>
</protein>
<dbReference type="CDD" id="cd19941">
    <property type="entry name" value="TIL"/>
    <property type="match status" value="1"/>
</dbReference>
<dbReference type="EMBL" id="JAODUP010000143">
    <property type="protein sequence ID" value="KAK2159946.1"/>
    <property type="molecule type" value="Genomic_DNA"/>
</dbReference>
<dbReference type="Pfam" id="PF19028">
    <property type="entry name" value="TSP1_spondin"/>
    <property type="match status" value="1"/>
</dbReference>
<accession>A0AAD9JVF2</accession>
<dbReference type="Proteomes" id="UP001208570">
    <property type="component" value="Unassembled WGS sequence"/>
</dbReference>
<evidence type="ECO:0000256" key="1">
    <source>
        <dbReference type="ARBA" id="ARBA00022729"/>
    </source>
</evidence>
<dbReference type="FunFam" id="2.20.100.10:FF:000001">
    <property type="entry name" value="semaphorin-5A isoform X1"/>
    <property type="match status" value="1"/>
</dbReference>
<dbReference type="Gene3D" id="2.20.100.10">
    <property type="entry name" value="Thrombospondin type-1 (TSP1) repeat"/>
    <property type="match status" value="3"/>
</dbReference>
<keyword evidence="3" id="KW-1015">Disulfide bond</keyword>
<name>A0AAD9JVF2_9ANNE</name>
<dbReference type="PROSITE" id="PS50092">
    <property type="entry name" value="TSP1"/>
    <property type="match status" value="3"/>
</dbReference>
<evidence type="ECO:0000313" key="6">
    <source>
        <dbReference type="EMBL" id="KAK2159946.1"/>
    </source>
</evidence>
<organism evidence="6 7">
    <name type="scientific">Paralvinella palmiformis</name>
    <dbReference type="NCBI Taxonomy" id="53620"/>
    <lineage>
        <taxon>Eukaryota</taxon>
        <taxon>Metazoa</taxon>
        <taxon>Spiralia</taxon>
        <taxon>Lophotrochozoa</taxon>
        <taxon>Annelida</taxon>
        <taxon>Polychaeta</taxon>
        <taxon>Sedentaria</taxon>
        <taxon>Canalipalpata</taxon>
        <taxon>Terebellida</taxon>
        <taxon>Terebelliformia</taxon>
        <taxon>Alvinellidae</taxon>
        <taxon>Paralvinella</taxon>
    </lineage>
</organism>
<dbReference type="InterPro" id="IPR044004">
    <property type="entry name" value="TSP1_spondin_dom"/>
</dbReference>
<sequence length="626" mass="68871">MRSSTSSIITMAEPSFYVARTSRTTPFITDIPEYITPTSETERAEVKSTGVGLSGTAGCQMTERFVSAVNINIGDLIGWVETNGIVGYQDDDDDAFHIGDSADIGVVIHFLDNCNNCTCTTNHTLTCTQIPCAQDCSWGPWSGWSECSKSCGTGMTFRVRNIHLPALNGGKQCDETDDTQSVMCHVEDCPPSCQWSAWNEWSPCSQSCGGGIKQRTRRCDNTAQPDCECGDDSDQETETCNSNRCPDGSCDGNKVWIEDCTKYPSCPATCCDLGIDTCVPPDTCESACRCPIDTFENTNGTCVPKELCECCTENNVLPPGYTSSSGCKDWSVKQLASNGGKDCIGNHTNVRKCNTHECQPCVDDKGYIHKQLVTFNETECSFCICNPSLTISCLDKANSKGWPILSVVRLVDGGWSNWSEWGKCSRSCGLGTKMRTRNCSQPETKCGGTTCRGNGVETDQCNMGQCEYEIRNEACQLQNYTEVIALTDERGHLCQNTNQPSNKPSCEEFIMNYSAYSKNDSSIEIKFSGSQPKSGFGYERSLSNTDQGFVPDMNDRISSLQIAITPKDDRVVFVKELDFEVDGASELWLELYKGTKKAQVEVSCVESSFRKPSLERHRILQSVIIH</sequence>
<dbReference type="InterPro" id="IPR000884">
    <property type="entry name" value="TSP1_rpt"/>
</dbReference>
<evidence type="ECO:0000259" key="5">
    <source>
        <dbReference type="Pfam" id="PF19028"/>
    </source>
</evidence>
<evidence type="ECO:0000256" key="3">
    <source>
        <dbReference type="ARBA" id="ARBA00023157"/>
    </source>
</evidence>
<keyword evidence="1" id="KW-0732">Signal</keyword>
<keyword evidence="7" id="KW-1185">Reference proteome</keyword>